<dbReference type="Proteomes" id="UP000650467">
    <property type="component" value="Unassembled WGS sequence"/>
</dbReference>
<feature type="region of interest" description="Disordered" evidence="1">
    <location>
        <begin position="1"/>
        <end position="55"/>
    </location>
</feature>
<accession>A0A835W1S4</accession>
<dbReference type="OrthoDB" id="526031at2759"/>
<feature type="compositionally biased region" description="Basic and acidic residues" evidence="1">
    <location>
        <begin position="130"/>
        <end position="140"/>
    </location>
</feature>
<dbReference type="AlphaFoldDB" id="A0A835W1S4"/>
<feature type="region of interest" description="Disordered" evidence="1">
    <location>
        <begin position="84"/>
        <end position="140"/>
    </location>
</feature>
<dbReference type="EMBL" id="JAEHOC010000018">
    <property type="protein sequence ID" value="KAG2433814.1"/>
    <property type="molecule type" value="Genomic_DNA"/>
</dbReference>
<comment type="caution">
    <text evidence="2">The sequence shown here is derived from an EMBL/GenBank/DDBJ whole genome shotgun (WGS) entry which is preliminary data.</text>
</comment>
<keyword evidence="3" id="KW-1185">Reference proteome</keyword>
<reference evidence="2" key="1">
    <citation type="journal article" date="2020" name="bioRxiv">
        <title>Comparative genomics of Chlamydomonas.</title>
        <authorList>
            <person name="Craig R.J."/>
            <person name="Hasan A.R."/>
            <person name="Ness R.W."/>
            <person name="Keightley P.D."/>
        </authorList>
    </citation>
    <scope>NUCLEOTIDE SEQUENCE</scope>
    <source>
        <strain evidence="2">SAG 7.73</strain>
    </source>
</reference>
<gene>
    <name evidence="2" type="ORF">HXX76_008171</name>
</gene>
<protein>
    <submittedName>
        <fullName evidence="2">Uncharacterized protein</fullName>
    </submittedName>
</protein>
<organism evidence="2 3">
    <name type="scientific">Chlamydomonas incerta</name>
    <dbReference type="NCBI Taxonomy" id="51695"/>
    <lineage>
        <taxon>Eukaryota</taxon>
        <taxon>Viridiplantae</taxon>
        <taxon>Chlorophyta</taxon>
        <taxon>core chlorophytes</taxon>
        <taxon>Chlorophyceae</taxon>
        <taxon>CS clade</taxon>
        <taxon>Chlamydomonadales</taxon>
        <taxon>Chlamydomonadaceae</taxon>
        <taxon>Chlamydomonas</taxon>
    </lineage>
</organism>
<name>A0A835W1S4_CHLIN</name>
<evidence type="ECO:0000313" key="2">
    <source>
        <dbReference type="EMBL" id="KAG2433814.1"/>
    </source>
</evidence>
<evidence type="ECO:0000313" key="3">
    <source>
        <dbReference type="Proteomes" id="UP000650467"/>
    </source>
</evidence>
<sequence>MPVETRAQVQGKPLKKPGAYNTDAYYQEKDEGFGDVGVDQEPDAGAVDNPSDPDYKVSEAEVKAATDEATRDPEGLDMSQLKEEVADLQRPADTGVEELDARGEPVPIVQAGAPGGGPSIEEQEQNVDAGEDRTAEHENA</sequence>
<evidence type="ECO:0000256" key="1">
    <source>
        <dbReference type="SAM" id="MobiDB-lite"/>
    </source>
</evidence>
<proteinExistence type="predicted"/>